<reference evidence="5" key="2">
    <citation type="submission" date="2018-11" db="EMBL/GenBank/DDBJ databases">
        <title>Shewanella sp. R106.</title>
        <authorList>
            <person name="Hwang Y.J."/>
            <person name="Hwang C.Y."/>
        </authorList>
    </citation>
    <scope>NUCLEOTIDE SEQUENCE [LARGE SCALE GENOMIC DNA]</scope>
    <source>
        <strain evidence="5">R106</strain>
    </source>
</reference>
<feature type="domain" description="Helicase HerA central" evidence="1">
    <location>
        <begin position="146"/>
        <end position="277"/>
    </location>
</feature>
<keyword evidence="3" id="KW-0547">Nucleotide-binding</keyword>
<evidence type="ECO:0000313" key="3">
    <source>
        <dbReference type="EMBL" id="RPA32988.1"/>
    </source>
</evidence>
<dbReference type="Proteomes" id="UP000273778">
    <property type="component" value="Chromosome"/>
</dbReference>
<protein>
    <submittedName>
        <fullName evidence="3">ATP-binding protein</fullName>
    </submittedName>
</protein>
<name>A0A3N4E7W2_9GAMM</name>
<dbReference type="Pfam" id="PF01935">
    <property type="entry name" value="DUF87"/>
    <property type="match status" value="1"/>
</dbReference>
<dbReference type="GO" id="GO:0005524">
    <property type="term" value="F:ATP binding"/>
    <property type="evidence" value="ECO:0007669"/>
    <property type="project" value="UniProtKB-KW"/>
</dbReference>
<evidence type="ECO:0000259" key="1">
    <source>
        <dbReference type="Pfam" id="PF01935"/>
    </source>
</evidence>
<reference evidence="3" key="3">
    <citation type="submission" date="2018-11" db="EMBL/GenBank/DDBJ databases">
        <authorList>
            <person name="Hwang Y.J."/>
            <person name="Hwang C.Y."/>
        </authorList>
    </citation>
    <scope>NUCLEOTIDE SEQUENCE</scope>
    <source>
        <strain evidence="3">R106</strain>
    </source>
</reference>
<evidence type="ECO:0000313" key="4">
    <source>
        <dbReference type="Proteomes" id="UP000273778"/>
    </source>
</evidence>
<dbReference type="KEGG" id="spsr:EGC80_09935"/>
<accession>A0A3N4E7W2</accession>
<evidence type="ECO:0000313" key="2">
    <source>
        <dbReference type="EMBL" id="AZG35209.1"/>
    </source>
</evidence>
<evidence type="ECO:0000313" key="5">
    <source>
        <dbReference type="Proteomes" id="UP000278855"/>
    </source>
</evidence>
<dbReference type="Gene3D" id="3.40.50.300">
    <property type="entry name" value="P-loop containing nucleotide triphosphate hydrolases"/>
    <property type="match status" value="2"/>
</dbReference>
<dbReference type="PANTHER" id="PTHR42957:SF1">
    <property type="entry name" value="HELICASE MJ1565-RELATED"/>
    <property type="match status" value="1"/>
</dbReference>
<dbReference type="InterPro" id="IPR002789">
    <property type="entry name" value="HerA_central"/>
</dbReference>
<dbReference type="OrthoDB" id="9806951at2"/>
<sequence length="655" mass="75281">MRIGTITSVNFNQFKVRVSTEVRGNSVNLAGVIYYFGNIGSYLKTTNSIGEQLICEVVSIFDTDMQVNSAAYDVDSTREVLLKPIGTISRKGLFNLGVGIFPAIYSEVNIVTFEDMELILQTSRNNELCDKIHQSFYLGESKNLINYPIDISINSFFNIHSAVLGNSGSGKSNTIAHIIQEIHKKKDNSAIGSRILIFDVNGEYRNAFEHHDKCPNLSVRFLKPNIETVEDGYEPFFLPHFLMNIDEWSAFLMATDATQRPFWDRVLQESYKFYMISTRAGDERQKLINYLRFKICNLLQTLHSQGDSETAIITAAKSIIYGISELIKLDEALEAACREEGIFEDLRELFTSCTISFGENKDKLRKALQTVRTKVNDDDVREVMDYRATTEEFFDYRFLKQAANMALLEEDAKGNGRIREYTSTMMTRLDFFLDNDNCLFMRKNPPNVRKIEDYLDWLWQSKCAVPSQTNMVIIDTSELSRDALETLTSVTSRLHFSYRKKLKGSERREKPIHLVLDEAHRYIKKDSKYLLRENIFEQIAREGRKYALYLLISSQRPSELSGTVLSQCSNFIVHRIQNEVDMNYVYSILPYFSDDFANKIKQSVPGEALVFGNCVAMPLHVRIKQASPEPNSENCKVHEEWFKTFPPLPPPLPQF</sequence>
<proteinExistence type="predicted"/>
<dbReference type="Proteomes" id="UP000278855">
    <property type="component" value="Unassembled WGS sequence"/>
</dbReference>
<keyword evidence="4" id="KW-1185">Reference proteome</keyword>
<dbReference type="EMBL" id="CP034073">
    <property type="protein sequence ID" value="AZG35209.1"/>
    <property type="molecule type" value="Genomic_DNA"/>
</dbReference>
<dbReference type="RefSeq" id="WP_124012272.1">
    <property type="nucleotide sequence ID" value="NZ_CP034073.1"/>
</dbReference>
<dbReference type="InterPro" id="IPR027417">
    <property type="entry name" value="P-loop_NTPase"/>
</dbReference>
<organism evidence="3 5">
    <name type="scientific">Shewanella psychromarinicola</name>
    <dbReference type="NCBI Taxonomy" id="2487742"/>
    <lineage>
        <taxon>Bacteria</taxon>
        <taxon>Pseudomonadati</taxon>
        <taxon>Pseudomonadota</taxon>
        <taxon>Gammaproteobacteria</taxon>
        <taxon>Alteromonadales</taxon>
        <taxon>Shewanellaceae</taxon>
        <taxon>Shewanella</taxon>
    </lineage>
</organism>
<dbReference type="AlphaFoldDB" id="A0A3N4E7W2"/>
<keyword evidence="3" id="KW-0067">ATP-binding</keyword>
<dbReference type="PANTHER" id="PTHR42957">
    <property type="entry name" value="HELICASE MJ1565-RELATED"/>
    <property type="match status" value="1"/>
</dbReference>
<reference evidence="2 4" key="1">
    <citation type="submission" date="2018-11" db="EMBL/GenBank/DDBJ databases">
        <title>Shewanella sp. M2.</title>
        <authorList>
            <person name="Hwang Y.J."/>
            <person name="Hwang C.Y."/>
        </authorList>
    </citation>
    <scope>NUCLEOTIDE SEQUENCE [LARGE SCALE GENOMIC DNA]</scope>
    <source>
        <strain evidence="2 4">M2</strain>
    </source>
</reference>
<dbReference type="SUPFAM" id="SSF52540">
    <property type="entry name" value="P-loop containing nucleoside triphosphate hydrolases"/>
    <property type="match status" value="1"/>
</dbReference>
<gene>
    <name evidence="3" type="ORF">EGC77_06390</name>
    <name evidence="2" type="ORF">EGC80_09935</name>
</gene>
<dbReference type="EMBL" id="RKKB01000002">
    <property type="protein sequence ID" value="RPA32988.1"/>
    <property type="molecule type" value="Genomic_DNA"/>
</dbReference>
<dbReference type="InterPro" id="IPR008571">
    <property type="entry name" value="HerA-like"/>
</dbReference>